<organism evidence="1 2">
    <name type="scientific">Candidatus Uhrbacteria bacterium RIFCSPHIGHO2_12_FULL_54_23</name>
    <dbReference type="NCBI Taxonomy" id="1802397"/>
    <lineage>
        <taxon>Bacteria</taxon>
        <taxon>Candidatus Uhriibacteriota</taxon>
    </lineage>
</organism>
<dbReference type="EMBL" id="MGEF01000049">
    <property type="protein sequence ID" value="OGL77871.1"/>
    <property type="molecule type" value="Genomic_DNA"/>
</dbReference>
<evidence type="ECO:0000313" key="2">
    <source>
        <dbReference type="Proteomes" id="UP000176604"/>
    </source>
</evidence>
<dbReference type="SUPFAM" id="SSF55874">
    <property type="entry name" value="ATPase domain of HSP90 chaperone/DNA topoisomerase II/histidine kinase"/>
    <property type="match status" value="1"/>
</dbReference>
<evidence type="ECO:0008006" key="3">
    <source>
        <dbReference type="Google" id="ProtNLM"/>
    </source>
</evidence>
<gene>
    <name evidence="1" type="ORF">A3J43_02815</name>
</gene>
<proteinExistence type="predicted"/>
<protein>
    <recommendedName>
        <fullName evidence="3">ATP-binding protein</fullName>
    </recommendedName>
</protein>
<evidence type="ECO:0000313" key="1">
    <source>
        <dbReference type="EMBL" id="OGL77871.1"/>
    </source>
</evidence>
<dbReference type="Pfam" id="PF13589">
    <property type="entry name" value="HATPase_c_3"/>
    <property type="match status" value="1"/>
</dbReference>
<accession>A0A1F7UHX0</accession>
<reference evidence="1 2" key="1">
    <citation type="journal article" date="2016" name="Nat. Commun.">
        <title>Thousands of microbial genomes shed light on interconnected biogeochemical processes in an aquifer system.</title>
        <authorList>
            <person name="Anantharaman K."/>
            <person name="Brown C.T."/>
            <person name="Hug L.A."/>
            <person name="Sharon I."/>
            <person name="Castelle C.J."/>
            <person name="Probst A.J."/>
            <person name="Thomas B.C."/>
            <person name="Singh A."/>
            <person name="Wilkins M.J."/>
            <person name="Karaoz U."/>
            <person name="Brodie E.L."/>
            <person name="Williams K.H."/>
            <person name="Hubbard S.S."/>
            <person name="Banfield J.F."/>
        </authorList>
    </citation>
    <scope>NUCLEOTIDE SEQUENCE [LARGE SCALE GENOMIC DNA]</scope>
</reference>
<dbReference type="AlphaFoldDB" id="A0A1F7UHX0"/>
<dbReference type="Gene3D" id="3.30.565.10">
    <property type="entry name" value="Histidine kinase-like ATPase, C-terminal domain"/>
    <property type="match status" value="1"/>
</dbReference>
<dbReference type="InterPro" id="IPR036890">
    <property type="entry name" value="HATPase_C_sf"/>
</dbReference>
<dbReference type="Proteomes" id="UP000176604">
    <property type="component" value="Unassembled WGS sequence"/>
</dbReference>
<dbReference type="STRING" id="1802397.A3J43_02815"/>
<comment type="caution">
    <text evidence="1">The sequence shown here is derived from an EMBL/GenBank/DDBJ whole genome shotgun (WGS) entry which is preliminary data.</text>
</comment>
<sequence>MDAATIETRTIPVTVDKSHLVTIGEKLYTEKISFVRELVNNAYDADATEVYVEIAPATVMIRDNGSGMDEAGLRQYFTIGSPLKKSVQESPRFRRTRIGEFGIGKFAALAACARFALHTQRGEFRARMVFDKEAWARHEDWHLDIEVLPAEHGRDGTTVTLHRLNVTLPLGRVRRHLAERTPIHVPDFAVFLNGERVGDEIVAGRRLPVDAPTRFGKITGTIVITPVNQRADQLGLAVCVKGVLVRHETFGMDTSRRLGVARITGKVNADWLPITSGRDDFIRDSEEFTVFADAVRKEIGKALGLVREELDRRANIQASRILKDALGKIGRAMRRRPGVFPDVQVPLGAPARAGDAGSAEGYKISEATFLPTGAAIDPALLERLQEQGKEKGRGRPRGILGTKTVIRVMRVANMEVAVRMEHLGEDQESCVSGGVIYVNLDHPLYRTYRNNDELLTIHISRVITKELALQAGVADARDAFALQGDLLTDAFRGKGV</sequence>
<name>A0A1F7UHX0_9BACT</name>